<keyword evidence="2" id="KW-1185">Reference proteome</keyword>
<dbReference type="SUPFAM" id="SSF143212">
    <property type="entry name" value="Rv2632c-like"/>
    <property type="match status" value="1"/>
</dbReference>
<sequence>MRQWSVRVTLFEQGDDTTATVALLADAPEALTARGTSHRSAGDAASPHIGDEVAVARALRRLADRLVASAEADIERATGEHDVQLRAR</sequence>
<evidence type="ECO:0000313" key="1">
    <source>
        <dbReference type="EMBL" id="MBM6399283.1"/>
    </source>
</evidence>
<dbReference type="InterPro" id="IPR038070">
    <property type="entry name" value="Rv2632c-like_sf"/>
</dbReference>
<evidence type="ECO:0000313" key="2">
    <source>
        <dbReference type="Proteomes" id="UP001430172"/>
    </source>
</evidence>
<dbReference type="Proteomes" id="UP001430172">
    <property type="component" value="Unassembled WGS sequence"/>
</dbReference>
<dbReference type="InterPro" id="IPR015057">
    <property type="entry name" value="Rv2632c-like"/>
</dbReference>
<comment type="caution">
    <text evidence="1">The sequence shown here is derived from an EMBL/GenBank/DDBJ whole genome shotgun (WGS) entry which is preliminary data.</text>
</comment>
<dbReference type="Pfam" id="PF08962">
    <property type="entry name" value="Rv2632c-like"/>
    <property type="match status" value="1"/>
</dbReference>
<proteinExistence type="predicted"/>
<gene>
    <name evidence="1" type="ORF">JQN70_02670</name>
</gene>
<organism evidence="1 2">
    <name type="scientific">Phycicoccus sonneratiae</name>
    <dbReference type="NCBI Taxonomy" id="2807628"/>
    <lineage>
        <taxon>Bacteria</taxon>
        <taxon>Bacillati</taxon>
        <taxon>Actinomycetota</taxon>
        <taxon>Actinomycetes</taxon>
        <taxon>Micrococcales</taxon>
        <taxon>Intrasporangiaceae</taxon>
        <taxon>Phycicoccus</taxon>
    </lineage>
</organism>
<reference evidence="1" key="1">
    <citation type="submission" date="2021-02" db="EMBL/GenBank/DDBJ databases">
        <title>Phycicoccus sp. MQZ13P-5T, whole genome shotgun sequence.</title>
        <authorList>
            <person name="Tuo L."/>
        </authorList>
    </citation>
    <scope>NUCLEOTIDE SEQUENCE</scope>
    <source>
        <strain evidence="1">MQZ13P-5</strain>
    </source>
</reference>
<accession>A0ABS2CIH8</accession>
<dbReference type="Gene3D" id="3.30.160.240">
    <property type="entry name" value="Rv1738"/>
    <property type="match status" value="1"/>
</dbReference>
<protein>
    <submittedName>
        <fullName evidence="1">DUF1876 family protein</fullName>
    </submittedName>
</protein>
<dbReference type="EMBL" id="JAFDVD010000003">
    <property type="protein sequence ID" value="MBM6399283.1"/>
    <property type="molecule type" value="Genomic_DNA"/>
</dbReference>
<name>A0ABS2CIH8_9MICO</name>